<dbReference type="GO" id="GO:0042834">
    <property type="term" value="F:peptidoglycan binding"/>
    <property type="evidence" value="ECO:0007669"/>
    <property type="project" value="InterPro"/>
</dbReference>
<dbReference type="EMBL" id="VBAN01000176">
    <property type="protein sequence ID" value="TMI82174.1"/>
    <property type="molecule type" value="Genomic_DNA"/>
</dbReference>
<dbReference type="InterPro" id="IPR036680">
    <property type="entry name" value="SPOR-like_sf"/>
</dbReference>
<proteinExistence type="predicted"/>
<keyword evidence="2" id="KW-0472">Membrane</keyword>
<feature type="compositionally biased region" description="Pro residues" evidence="1">
    <location>
        <begin position="60"/>
        <end position="73"/>
    </location>
</feature>
<dbReference type="AlphaFoldDB" id="A0A537JF63"/>
<sequence length="204" mass="20596">MKYDGMAVGIKGVRLSLGLIALGFGGIFVIAVAAGYLMGQTSFRTTPPPRVLTMPVGPSISPPGAPGAAPSPAPDAGAVPSGSPPGLEAQPAPSPAAPVAPGASPEPAPPAGIVPAQPGGQAGPSVTPPIPEPPSRFHVQAGVFDDRVLAEVLVRQLRNRGYAVTIIEGPPYRVWVGGYFDRATAERLVGNLRSAGFDATLTAR</sequence>
<gene>
    <name evidence="4" type="ORF">E6H03_06010</name>
</gene>
<comment type="caution">
    <text evidence="4">The sequence shown here is derived from an EMBL/GenBank/DDBJ whole genome shotgun (WGS) entry which is preliminary data.</text>
</comment>
<reference evidence="4 5" key="1">
    <citation type="journal article" date="2019" name="Nat. Microbiol.">
        <title>Mediterranean grassland soil C-N compound turnover is dependent on rainfall and depth, and is mediated by genomically divergent microorganisms.</title>
        <authorList>
            <person name="Diamond S."/>
            <person name="Andeer P.F."/>
            <person name="Li Z."/>
            <person name="Crits-Christoph A."/>
            <person name="Burstein D."/>
            <person name="Anantharaman K."/>
            <person name="Lane K.R."/>
            <person name="Thomas B.C."/>
            <person name="Pan C."/>
            <person name="Northen T.R."/>
            <person name="Banfield J.F."/>
        </authorList>
    </citation>
    <scope>NUCLEOTIDE SEQUENCE [LARGE SCALE GENOMIC DNA]</scope>
    <source>
        <strain evidence="4">NP_6</strain>
    </source>
</reference>
<keyword evidence="2" id="KW-0812">Transmembrane</keyword>
<dbReference type="SUPFAM" id="SSF110997">
    <property type="entry name" value="Sporulation related repeat"/>
    <property type="match status" value="1"/>
</dbReference>
<dbReference type="Pfam" id="PF05036">
    <property type="entry name" value="SPOR"/>
    <property type="match status" value="1"/>
</dbReference>
<feature type="region of interest" description="Disordered" evidence="1">
    <location>
        <begin position="46"/>
        <end position="134"/>
    </location>
</feature>
<name>A0A537JF63_9BACT</name>
<feature type="compositionally biased region" description="Pro residues" evidence="1">
    <location>
        <begin position="92"/>
        <end position="112"/>
    </location>
</feature>
<organism evidence="4 5">
    <name type="scientific">Candidatus Segetimicrobium genomatis</name>
    <dbReference type="NCBI Taxonomy" id="2569760"/>
    <lineage>
        <taxon>Bacteria</taxon>
        <taxon>Bacillati</taxon>
        <taxon>Candidatus Sysuimicrobiota</taxon>
        <taxon>Candidatus Sysuimicrobiia</taxon>
        <taxon>Candidatus Sysuimicrobiales</taxon>
        <taxon>Candidatus Segetimicrobiaceae</taxon>
        <taxon>Candidatus Segetimicrobium</taxon>
    </lineage>
</organism>
<feature type="domain" description="SPOR" evidence="3">
    <location>
        <begin position="131"/>
        <end position="204"/>
    </location>
</feature>
<keyword evidence="2" id="KW-1133">Transmembrane helix</keyword>
<evidence type="ECO:0000313" key="5">
    <source>
        <dbReference type="Proteomes" id="UP000318093"/>
    </source>
</evidence>
<dbReference type="Gene3D" id="3.30.70.1070">
    <property type="entry name" value="Sporulation related repeat"/>
    <property type="match status" value="1"/>
</dbReference>
<dbReference type="Proteomes" id="UP000318093">
    <property type="component" value="Unassembled WGS sequence"/>
</dbReference>
<feature type="transmembrane region" description="Helical" evidence="2">
    <location>
        <begin position="12"/>
        <end position="38"/>
    </location>
</feature>
<evidence type="ECO:0000256" key="2">
    <source>
        <dbReference type="SAM" id="Phobius"/>
    </source>
</evidence>
<evidence type="ECO:0000256" key="1">
    <source>
        <dbReference type="SAM" id="MobiDB-lite"/>
    </source>
</evidence>
<dbReference type="InterPro" id="IPR007730">
    <property type="entry name" value="SPOR-like_dom"/>
</dbReference>
<evidence type="ECO:0000313" key="4">
    <source>
        <dbReference type="EMBL" id="TMI82174.1"/>
    </source>
</evidence>
<accession>A0A537JF63</accession>
<feature type="compositionally biased region" description="Low complexity" evidence="1">
    <location>
        <begin position="74"/>
        <end position="91"/>
    </location>
</feature>
<protein>
    <submittedName>
        <fullName evidence="4">SPOR domain-containing protein</fullName>
    </submittedName>
</protein>
<evidence type="ECO:0000259" key="3">
    <source>
        <dbReference type="PROSITE" id="PS51724"/>
    </source>
</evidence>
<dbReference type="PROSITE" id="PS51724">
    <property type="entry name" value="SPOR"/>
    <property type="match status" value="1"/>
</dbReference>